<gene>
    <name evidence="1" type="ORF">HNY73_006102</name>
</gene>
<name>A0A8T0FLT5_ARGBR</name>
<protein>
    <submittedName>
        <fullName evidence="1">Uncharacterized protein</fullName>
    </submittedName>
</protein>
<comment type="caution">
    <text evidence="1">The sequence shown here is derived from an EMBL/GenBank/DDBJ whole genome shotgun (WGS) entry which is preliminary data.</text>
</comment>
<keyword evidence="2" id="KW-1185">Reference proteome</keyword>
<dbReference type="EMBL" id="JABXBU010000011">
    <property type="protein sequence ID" value="KAF8791188.1"/>
    <property type="molecule type" value="Genomic_DNA"/>
</dbReference>
<dbReference type="AlphaFoldDB" id="A0A8T0FLT5"/>
<dbReference type="Proteomes" id="UP000807504">
    <property type="component" value="Unassembled WGS sequence"/>
</dbReference>
<accession>A0A8T0FLT5</accession>
<reference evidence="1" key="1">
    <citation type="journal article" date="2020" name="bioRxiv">
        <title>Chromosome-level reference genome of the European wasp spider Argiope bruennichi: a resource for studies on range expansion and evolutionary adaptation.</title>
        <authorList>
            <person name="Sheffer M.M."/>
            <person name="Hoppe A."/>
            <person name="Krehenwinkel H."/>
            <person name="Uhl G."/>
            <person name="Kuss A.W."/>
            <person name="Jensen L."/>
            <person name="Jensen C."/>
            <person name="Gillespie R.G."/>
            <person name="Hoff K.J."/>
            <person name="Prost S."/>
        </authorList>
    </citation>
    <scope>NUCLEOTIDE SEQUENCE</scope>
</reference>
<evidence type="ECO:0000313" key="2">
    <source>
        <dbReference type="Proteomes" id="UP000807504"/>
    </source>
</evidence>
<reference evidence="1" key="2">
    <citation type="submission" date="2020-06" db="EMBL/GenBank/DDBJ databases">
        <authorList>
            <person name="Sheffer M."/>
        </authorList>
    </citation>
    <scope>NUCLEOTIDE SEQUENCE</scope>
</reference>
<evidence type="ECO:0000313" key="1">
    <source>
        <dbReference type="EMBL" id="KAF8791188.1"/>
    </source>
</evidence>
<sequence>MWLKNNRPAYVTTNDKIVKDKRRMPMPCVPLNLLMFNARISLHTTVIGTASRPSIPCVISESYYLGTTPSSVVIFFDFLAHGLG</sequence>
<proteinExistence type="predicted"/>
<organism evidence="1 2">
    <name type="scientific">Argiope bruennichi</name>
    <name type="common">Wasp spider</name>
    <name type="synonym">Aranea bruennichi</name>
    <dbReference type="NCBI Taxonomy" id="94029"/>
    <lineage>
        <taxon>Eukaryota</taxon>
        <taxon>Metazoa</taxon>
        <taxon>Ecdysozoa</taxon>
        <taxon>Arthropoda</taxon>
        <taxon>Chelicerata</taxon>
        <taxon>Arachnida</taxon>
        <taxon>Araneae</taxon>
        <taxon>Araneomorphae</taxon>
        <taxon>Entelegynae</taxon>
        <taxon>Araneoidea</taxon>
        <taxon>Araneidae</taxon>
        <taxon>Argiope</taxon>
    </lineage>
</organism>